<dbReference type="InterPro" id="IPR023213">
    <property type="entry name" value="CAT-like_dom_sf"/>
</dbReference>
<dbReference type="Pfam" id="PF02458">
    <property type="entry name" value="Transferase"/>
    <property type="match status" value="1"/>
</dbReference>
<proteinExistence type="predicted"/>
<dbReference type="PANTHER" id="PTHR31896">
    <property type="entry name" value="FAMILY REGULATORY PROTEIN, PUTATIVE (AFU_ORTHOLOGUE AFUA_3G14730)-RELATED"/>
    <property type="match status" value="1"/>
</dbReference>
<evidence type="ECO:0000313" key="2">
    <source>
        <dbReference type="Proteomes" id="UP001652623"/>
    </source>
</evidence>
<sequence length="485" mass="53985">MARNPPSLRIISECFIQPYDVVTNSQQSKQPFYLTPWDLVYIHPRFYVQRGLLFAKPPQPHDHFMKTLLDKLKLSLSLALVHFFPLAGRLKSIKNQNPLSYSFYVDCNDSPGAKFVYGELDNTTISDILSETDVSESMLQSFFDDDRTVDTDLDATSLLTVHVTEVVDGVFIGCGMSHFLADGNSFWHFFNVWSEIFQAQDQAAGSTTTTTTTTSISISRPPVLDRWFPDGHGPLINLPSTPFHDLGHHHDDNGHDHGYDSTKICGAPKFRVRTFHFSLQVIAKLKAKANSEGKTSEISSFQSLSALVWRCITRVRCLQPHQPTTCLIPVNTRSKLNPPLSQDYFGNSVGITVAVTTAGELVGENGLGLAAWKLHQAVVNYNDKAVRKRLDAWLESPMFLNPQDGGLDPHWVMINGSAKFNTFGNEFGMGKALSFLLARNTATSGKIMAHSGREEGSVDLEVCLPPDTMFDLESDQEFMEAASRC</sequence>
<dbReference type="AlphaFoldDB" id="A0A6P4ANL7"/>
<dbReference type="PANTHER" id="PTHR31896:SF12">
    <property type="entry name" value="HXXXD-TYPE ACYL-TRANSFERASE FAMILY PROTEIN"/>
    <property type="match status" value="1"/>
</dbReference>
<dbReference type="KEGG" id="zju:107431480"/>
<dbReference type="InterPro" id="IPR051283">
    <property type="entry name" value="Sec_Metabolite_Acyltrans"/>
</dbReference>
<protein>
    <submittedName>
        <fullName evidence="3">Uncharacterized acetyltransferase At3g50280</fullName>
    </submittedName>
</protein>
<accession>A0A6P4ANL7</accession>
<name>A0A6P4ANL7_ZIZJJ</name>
<dbReference type="InParanoid" id="A0A6P4ANL7"/>
<dbReference type="Gene3D" id="3.30.559.10">
    <property type="entry name" value="Chloramphenicol acetyltransferase-like domain"/>
    <property type="match status" value="2"/>
</dbReference>
<keyword evidence="1" id="KW-0808">Transferase</keyword>
<evidence type="ECO:0000256" key="1">
    <source>
        <dbReference type="ARBA" id="ARBA00022679"/>
    </source>
</evidence>
<evidence type="ECO:0000313" key="3">
    <source>
        <dbReference type="RefSeq" id="XP_015897885.3"/>
    </source>
</evidence>
<dbReference type="GeneID" id="107431480"/>
<dbReference type="Proteomes" id="UP001652623">
    <property type="component" value="Chromosome 6"/>
</dbReference>
<dbReference type="GO" id="GO:0016740">
    <property type="term" value="F:transferase activity"/>
    <property type="evidence" value="ECO:0007669"/>
    <property type="project" value="UniProtKB-KW"/>
</dbReference>
<organism evidence="2 3">
    <name type="scientific">Ziziphus jujuba</name>
    <name type="common">Chinese jujube</name>
    <name type="synonym">Ziziphus sativa</name>
    <dbReference type="NCBI Taxonomy" id="326968"/>
    <lineage>
        <taxon>Eukaryota</taxon>
        <taxon>Viridiplantae</taxon>
        <taxon>Streptophyta</taxon>
        <taxon>Embryophyta</taxon>
        <taxon>Tracheophyta</taxon>
        <taxon>Spermatophyta</taxon>
        <taxon>Magnoliopsida</taxon>
        <taxon>eudicotyledons</taxon>
        <taxon>Gunneridae</taxon>
        <taxon>Pentapetalae</taxon>
        <taxon>rosids</taxon>
        <taxon>fabids</taxon>
        <taxon>Rosales</taxon>
        <taxon>Rhamnaceae</taxon>
        <taxon>Paliureae</taxon>
        <taxon>Ziziphus</taxon>
    </lineage>
</organism>
<keyword evidence="2" id="KW-1185">Reference proteome</keyword>
<dbReference type="RefSeq" id="XP_015897885.3">
    <property type="nucleotide sequence ID" value="XM_016042399.3"/>
</dbReference>
<reference evidence="3" key="1">
    <citation type="submission" date="2025-08" db="UniProtKB">
        <authorList>
            <consortium name="RefSeq"/>
        </authorList>
    </citation>
    <scope>IDENTIFICATION</scope>
    <source>
        <tissue evidence="3">Seedling</tissue>
    </source>
</reference>
<gene>
    <name evidence="3" type="primary">LOC107431480</name>
</gene>